<accession>A0ABN2DU64</accession>
<protein>
    <submittedName>
        <fullName evidence="1">Crosslink repair DNA glycosylase YcaQ family protein</fullName>
    </submittedName>
</protein>
<gene>
    <name evidence="1" type="ORF">GCM10009789_43220</name>
</gene>
<organism evidence="1 2">
    <name type="scientific">Kribbella sancticallisti</name>
    <dbReference type="NCBI Taxonomy" id="460087"/>
    <lineage>
        <taxon>Bacteria</taxon>
        <taxon>Bacillati</taxon>
        <taxon>Actinomycetota</taxon>
        <taxon>Actinomycetes</taxon>
        <taxon>Propionibacteriales</taxon>
        <taxon>Kribbellaceae</taxon>
        <taxon>Kribbella</taxon>
    </lineage>
</organism>
<proteinExistence type="predicted"/>
<dbReference type="PANTHER" id="PTHR30528">
    <property type="entry name" value="CYTOPLASMIC PROTEIN"/>
    <property type="match status" value="1"/>
</dbReference>
<dbReference type="EMBL" id="BAAAOS010000028">
    <property type="protein sequence ID" value="GAA1584901.1"/>
    <property type="molecule type" value="Genomic_DNA"/>
</dbReference>
<keyword evidence="2" id="KW-1185">Reference proteome</keyword>
<dbReference type="Proteomes" id="UP001500393">
    <property type="component" value="Unassembled WGS sequence"/>
</dbReference>
<dbReference type="InterPro" id="IPR009351">
    <property type="entry name" value="AlkZ-like"/>
</dbReference>
<comment type="caution">
    <text evidence="1">The sequence shown here is derived from an EMBL/GenBank/DDBJ whole genome shotgun (WGS) entry which is preliminary data.</text>
</comment>
<name>A0ABN2DU64_9ACTN</name>
<dbReference type="RefSeq" id="WP_344216609.1">
    <property type="nucleotide sequence ID" value="NZ_BAAAOS010000028.1"/>
</dbReference>
<dbReference type="PANTHER" id="PTHR30528:SF0">
    <property type="entry name" value="CYTOPLASMIC PROTEIN"/>
    <property type="match status" value="1"/>
</dbReference>
<sequence length="370" mass="41816">MSSHAWLRRQAVGWSFPRAGSLAAVLQDIEFVQADPIRSPARAQDLILRQRVRGYRVGDLDRYYPKLELDEEQLYAYGFAVRRLRPYLHPRRDRHAPDGKYVLTGRVAEVLEFVREHGVTHPREVQEYFGHQRVTNDWGGKSSATTLDLEVLRHYGYLRVADRIAGVRRYEPAPPLGDPIEPEERARVLTLRVARTLAPVPLASLSSAVSYLIRMTRGPSKKPGGRPVVLDLLARGELEAANVGGTRYVWPADLVPVEADPAARVRILAPFDPVVWDRSRFGELWGWDYRFEAYTPEAKRVMGYYAMPLLWRDRVIGWANCAGAGQDIEVGYVDRAPAGTTYAKALDAEIERLRAFLRTGLSRPAQTSTA</sequence>
<dbReference type="Pfam" id="PF06224">
    <property type="entry name" value="AlkZ-like"/>
    <property type="match status" value="1"/>
</dbReference>
<evidence type="ECO:0000313" key="1">
    <source>
        <dbReference type="EMBL" id="GAA1584901.1"/>
    </source>
</evidence>
<reference evidence="1 2" key="1">
    <citation type="journal article" date="2019" name="Int. J. Syst. Evol. Microbiol.">
        <title>The Global Catalogue of Microorganisms (GCM) 10K type strain sequencing project: providing services to taxonomists for standard genome sequencing and annotation.</title>
        <authorList>
            <consortium name="The Broad Institute Genomics Platform"/>
            <consortium name="The Broad Institute Genome Sequencing Center for Infectious Disease"/>
            <person name="Wu L."/>
            <person name="Ma J."/>
        </authorList>
    </citation>
    <scope>NUCLEOTIDE SEQUENCE [LARGE SCALE GENOMIC DNA]</scope>
    <source>
        <strain evidence="1 2">JCM 14969</strain>
    </source>
</reference>
<evidence type="ECO:0000313" key="2">
    <source>
        <dbReference type="Proteomes" id="UP001500393"/>
    </source>
</evidence>